<evidence type="ECO:0000256" key="1">
    <source>
        <dbReference type="ARBA" id="ARBA00004123"/>
    </source>
</evidence>
<evidence type="ECO:0000256" key="4">
    <source>
        <dbReference type="ARBA" id="ARBA00022723"/>
    </source>
</evidence>
<feature type="compositionally biased region" description="Low complexity" evidence="10">
    <location>
        <begin position="172"/>
        <end position="188"/>
    </location>
</feature>
<evidence type="ECO:0000256" key="2">
    <source>
        <dbReference type="ARBA" id="ARBA00005690"/>
    </source>
</evidence>
<keyword evidence="4 9" id="KW-0479">Metal-binding</keyword>
<feature type="domain" description="Replication factor A C-terminal" evidence="13">
    <location>
        <begin position="469"/>
        <end position="629"/>
    </location>
</feature>
<comment type="subcellular location">
    <subcellularLocation>
        <location evidence="1 9">Nucleus</location>
    </subcellularLocation>
</comment>
<evidence type="ECO:0000313" key="15">
    <source>
        <dbReference type="EMBL" id="CAK9440426.1"/>
    </source>
</evidence>
<gene>
    <name evidence="15" type="ORF">LODBEIA_P45260</name>
</gene>
<organism evidence="15 16">
    <name type="scientific">Lodderomyces beijingensis</name>
    <dbReference type="NCBI Taxonomy" id="1775926"/>
    <lineage>
        <taxon>Eukaryota</taxon>
        <taxon>Fungi</taxon>
        <taxon>Dikarya</taxon>
        <taxon>Ascomycota</taxon>
        <taxon>Saccharomycotina</taxon>
        <taxon>Pichiomycetes</taxon>
        <taxon>Debaryomycetaceae</taxon>
        <taxon>Candida/Lodderomyces clade</taxon>
        <taxon>Lodderomyces</taxon>
    </lineage>
</organism>
<keyword evidence="7 9" id="KW-0238">DNA-binding</keyword>
<evidence type="ECO:0000256" key="3">
    <source>
        <dbReference type="ARBA" id="ARBA00022705"/>
    </source>
</evidence>
<comment type="function">
    <text evidence="9">As part of the replication protein A (RPA/RP-A), a single-stranded DNA-binding heterotrimeric complex, may play an essential role in DNA replication, recombination and repair. Binds and stabilizes single-stranded DNA intermediates, preventing complementary DNA reannealing and recruiting different proteins involved in DNA metabolism.</text>
</comment>
<evidence type="ECO:0000259" key="14">
    <source>
        <dbReference type="Pfam" id="PF16900"/>
    </source>
</evidence>
<protein>
    <recommendedName>
        <fullName evidence="9">Replication protein A subunit</fullName>
    </recommendedName>
</protein>
<evidence type="ECO:0000259" key="11">
    <source>
        <dbReference type="Pfam" id="PF01336"/>
    </source>
</evidence>
<keyword evidence="5 9" id="KW-0863">Zinc-finger</keyword>
<dbReference type="NCBIfam" id="TIGR00617">
    <property type="entry name" value="rpa1"/>
    <property type="match status" value="1"/>
</dbReference>
<dbReference type="InterPro" id="IPR007199">
    <property type="entry name" value="Rep_factor-A_N"/>
</dbReference>
<evidence type="ECO:0000256" key="6">
    <source>
        <dbReference type="ARBA" id="ARBA00022833"/>
    </source>
</evidence>
<sequence length="638" mass="71428">MTSFQLSKGTLKEIFSKAGFGKPVKQIVVQITNMKAIDTINNQRKYRVLITDGIYSTHGLIDEKCTPYLENNNCTRYATIQINKYTLLGSTKHFVLIEDFEILNNKGEKTVEKPIGVDDYFAEHPDEGHFQIAKKQDSMDSGARNESPAPTRATPPVAHSTYSNEMSKYPKPRGAPAGSGAPAPRISPIETLSPYQNNWTIKARVSYKGDLRTWSNAKGEGKVSSINFLDESDEIKASAFNETAERAHNLLEEGKVYYISKAKVSAARKKFNNLSHPYELQLDKDTEITECFDESDVPKLSFNFVKLDQIQNLEQNAIVDVMGALKIVNPSFQITAKSTGKAFDRRDITIVDETGFAIDVGLWNNTALDFNVEEGTVIAFKGCKVSDFNGRTLGLTQSGSLIPNPGTPESYQLKGWYDNIGVKENNYKSLKNELGSGGLSAQEKIAQRKLIAQAEEENIGANGGDKPEYFTTKASFSYSKPDNFAYPACNNRLSNSGDSTRPANPCNKKLAQLGDKWSCERCNIEYDEPTWRYILNCAIMDSSGQIWVTLFDEQAKKLLGMDANQLMQLSQEEAASDKNPVAEVMQKNYFKEFNFRIRAKQDTFNDQLKIRYQCVGLFDVDFNAECEYLCRELDATLA</sequence>
<reference evidence="15 16" key="1">
    <citation type="submission" date="2024-03" db="EMBL/GenBank/DDBJ databases">
        <authorList>
            <person name="Brejova B."/>
        </authorList>
    </citation>
    <scope>NUCLEOTIDE SEQUENCE [LARGE SCALE GENOMIC DNA]</scope>
    <source>
        <strain evidence="15 16">CBS 14171</strain>
    </source>
</reference>
<feature type="domain" description="Replication protein A OB" evidence="14">
    <location>
        <begin position="307"/>
        <end position="403"/>
    </location>
</feature>
<dbReference type="CDD" id="cd04475">
    <property type="entry name" value="RPA1_DBD_B"/>
    <property type="match status" value="1"/>
</dbReference>
<dbReference type="InterPro" id="IPR004365">
    <property type="entry name" value="NA-bd_OB_tRNA"/>
</dbReference>
<dbReference type="Pfam" id="PF16900">
    <property type="entry name" value="REPA_OB_2"/>
    <property type="match status" value="1"/>
</dbReference>
<evidence type="ECO:0000259" key="12">
    <source>
        <dbReference type="Pfam" id="PF04057"/>
    </source>
</evidence>
<dbReference type="CDD" id="cd04476">
    <property type="entry name" value="RPA1_DBD_C"/>
    <property type="match status" value="1"/>
</dbReference>
<accession>A0ABP0ZQ93</accession>
<dbReference type="GeneID" id="92209722"/>
<comment type="similarity">
    <text evidence="2 9">Belongs to the replication factor A protein 1 family.</text>
</comment>
<evidence type="ECO:0000313" key="16">
    <source>
        <dbReference type="Proteomes" id="UP001497383"/>
    </source>
</evidence>
<proteinExistence type="inferred from homology"/>
<dbReference type="Pfam" id="PF04057">
    <property type="entry name" value="Rep-A_N"/>
    <property type="match status" value="1"/>
</dbReference>
<dbReference type="PANTHER" id="PTHR47165:SF4">
    <property type="entry name" value="OS03G0429900 PROTEIN"/>
    <property type="match status" value="1"/>
</dbReference>
<dbReference type="InterPro" id="IPR013955">
    <property type="entry name" value="Rep_factor-A_C"/>
</dbReference>
<dbReference type="InterPro" id="IPR047192">
    <property type="entry name" value="Euk_RPA1_DBD_C"/>
</dbReference>
<name>A0ABP0ZQ93_9ASCO</name>
<dbReference type="InterPro" id="IPR004591">
    <property type="entry name" value="Rfa1"/>
</dbReference>
<evidence type="ECO:0000259" key="13">
    <source>
        <dbReference type="Pfam" id="PF08646"/>
    </source>
</evidence>
<keyword evidence="6 9" id="KW-0862">Zinc</keyword>
<keyword evidence="3 9" id="KW-0235">DNA replication</keyword>
<evidence type="ECO:0000256" key="5">
    <source>
        <dbReference type="ARBA" id="ARBA00022771"/>
    </source>
</evidence>
<dbReference type="RefSeq" id="XP_066831464.1">
    <property type="nucleotide sequence ID" value="XM_066974757.1"/>
</dbReference>
<evidence type="ECO:0000256" key="10">
    <source>
        <dbReference type="SAM" id="MobiDB-lite"/>
    </source>
</evidence>
<comment type="subunit">
    <text evidence="9">Component of the heterotrimeric canonical replication protein A complex (RPA).</text>
</comment>
<feature type="domain" description="Replication factor-A protein 1 N-terminal" evidence="12">
    <location>
        <begin position="6"/>
        <end position="104"/>
    </location>
</feature>
<evidence type="ECO:0000256" key="8">
    <source>
        <dbReference type="ARBA" id="ARBA00023242"/>
    </source>
</evidence>
<evidence type="ECO:0000256" key="7">
    <source>
        <dbReference type="ARBA" id="ARBA00023125"/>
    </source>
</evidence>
<dbReference type="Pfam" id="PF08646">
    <property type="entry name" value="Rep_fac-A_C"/>
    <property type="match status" value="1"/>
</dbReference>
<dbReference type="SUPFAM" id="SSF50249">
    <property type="entry name" value="Nucleic acid-binding proteins"/>
    <property type="match status" value="4"/>
</dbReference>
<dbReference type="CDD" id="cd04474">
    <property type="entry name" value="RPA1_DBD_A"/>
    <property type="match status" value="1"/>
</dbReference>
<dbReference type="InterPro" id="IPR031657">
    <property type="entry name" value="REPA_OB_2"/>
</dbReference>
<keyword evidence="16" id="KW-1185">Reference proteome</keyword>
<dbReference type="Pfam" id="PF01336">
    <property type="entry name" value="tRNA_anti-codon"/>
    <property type="match status" value="1"/>
</dbReference>
<dbReference type="PANTHER" id="PTHR47165">
    <property type="entry name" value="OS03G0429900 PROTEIN"/>
    <property type="match status" value="1"/>
</dbReference>
<feature type="domain" description="OB" evidence="11">
    <location>
        <begin position="199"/>
        <end position="283"/>
    </location>
</feature>
<dbReference type="EMBL" id="OZ022409">
    <property type="protein sequence ID" value="CAK9440426.1"/>
    <property type="molecule type" value="Genomic_DNA"/>
</dbReference>
<keyword evidence="8 9" id="KW-0539">Nucleus</keyword>
<dbReference type="InterPro" id="IPR012340">
    <property type="entry name" value="NA-bd_OB-fold"/>
</dbReference>
<evidence type="ECO:0000256" key="9">
    <source>
        <dbReference type="RuleBase" id="RU364130"/>
    </source>
</evidence>
<feature type="region of interest" description="Disordered" evidence="10">
    <location>
        <begin position="133"/>
        <end position="189"/>
    </location>
</feature>
<dbReference type="Proteomes" id="UP001497383">
    <property type="component" value="Chromosome 5"/>
</dbReference>
<dbReference type="Gene3D" id="2.40.50.140">
    <property type="entry name" value="Nucleic acid-binding proteins"/>
    <property type="match status" value="4"/>
</dbReference>